<keyword evidence="4 9" id="KW-0812">Transmembrane</keyword>
<organism evidence="11 12">
    <name type="scientific">Rugosimonospora africana</name>
    <dbReference type="NCBI Taxonomy" id="556532"/>
    <lineage>
        <taxon>Bacteria</taxon>
        <taxon>Bacillati</taxon>
        <taxon>Actinomycetota</taxon>
        <taxon>Actinomycetes</taxon>
        <taxon>Micromonosporales</taxon>
        <taxon>Micromonosporaceae</taxon>
        <taxon>Rugosimonospora</taxon>
    </lineage>
</organism>
<evidence type="ECO:0000256" key="9">
    <source>
        <dbReference type="HAMAP-Rule" id="MF_00422"/>
    </source>
</evidence>
<dbReference type="HAMAP" id="MF_00422">
    <property type="entry name" value="SecE"/>
    <property type="match status" value="1"/>
</dbReference>
<evidence type="ECO:0000256" key="3">
    <source>
        <dbReference type="ARBA" id="ARBA00022475"/>
    </source>
</evidence>
<dbReference type="GO" id="GO:0005886">
    <property type="term" value="C:plasma membrane"/>
    <property type="evidence" value="ECO:0007669"/>
    <property type="project" value="UniProtKB-SubCell"/>
</dbReference>
<evidence type="ECO:0000313" key="12">
    <source>
        <dbReference type="Proteomes" id="UP000642748"/>
    </source>
</evidence>
<evidence type="ECO:0000256" key="10">
    <source>
        <dbReference type="SAM" id="MobiDB-lite"/>
    </source>
</evidence>
<keyword evidence="7 9" id="KW-0811">Translocation</keyword>
<comment type="function">
    <text evidence="9">Essential subunit of the Sec protein translocation channel SecYEG. Clamps together the 2 halves of SecY. May contact the channel plug during translocation.</text>
</comment>
<feature type="region of interest" description="Disordered" evidence="10">
    <location>
        <begin position="42"/>
        <end position="72"/>
    </location>
</feature>
<keyword evidence="6 9" id="KW-1133">Transmembrane helix</keyword>
<protein>
    <recommendedName>
        <fullName evidence="9">Protein translocase subunit SecE</fullName>
    </recommendedName>
</protein>
<dbReference type="Proteomes" id="UP000642748">
    <property type="component" value="Unassembled WGS sequence"/>
</dbReference>
<dbReference type="AlphaFoldDB" id="A0A8J3QMJ2"/>
<comment type="subunit">
    <text evidence="9">Component of the Sec protein translocase complex. Heterotrimer consisting of SecY, SecE and SecG subunits. The heterotrimers can form oligomers, although 1 heterotrimer is thought to be able to translocate proteins. Interacts with the ribosome. Interacts with SecDF, and other proteins may be involved. Interacts with SecA.</text>
</comment>
<evidence type="ECO:0000256" key="2">
    <source>
        <dbReference type="ARBA" id="ARBA00022448"/>
    </source>
</evidence>
<dbReference type="PANTHER" id="PTHR33910">
    <property type="entry name" value="PROTEIN TRANSLOCASE SUBUNIT SECE"/>
    <property type="match status" value="1"/>
</dbReference>
<gene>
    <name evidence="9" type="primary">secE</name>
    <name evidence="11" type="ORF">Raf01_04200</name>
</gene>
<feature type="transmembrane region" description="Helical" evidence="9">
    <location>
        <begin position="101"/>
        <end position="122"/>
    </location>
</feature>
<keyword evidence="12" id="KW-1185">Reference proteome</keyword>
<dbReference type="GO" id="GO:0006605">
    <property type="term" value="P:protein targeting"/>
    <property type="evidence" value="ECO:0007669"/>
    <property type="project" value="UniProtKB-UniRule"/>
</dbReference>
<dbReference type="GO" id="GO:0008320">
    <property type="term" value="F:protein transmembrane transporter activity"/>
    <property type="evidence" value="ECO:0007669"/>
    <property type="project" value="UniProtKB-UniRule"/>
</dbReference>
<comment type="subcellular location">
    <subcellularLocation>
        <location evidence="9">Cell membrane</location>
        <topology evidence="9">Single-pass membrane protein</topology>
    </subcellularLocation>
    <subcellularLocation>
        <location evidence="1">Membrane</location>
    </subcellularLocation>
</comment>
<feature type="compositionally biased region" description="Basic and acidic residues" evidence="10">
    <location>
        <begin position="52"/>
        <end position="72"/>
    </location>
</feature>
<evidence type="ECO:0000256" key="1">
    <source>
        <dbReference type="ARBA" id="ARBA00004370"/>
    </source>
</evidence>
<keyword evidence="5 9" id="KW-0653">Protein transport</keyword>
<dbReference type="Gene3D" id="1.20.5.1030">
    <property type="entry name" value="Preprotein translocase secy subunit"/>
    <property type="match status" value="1"/>
</dbReference>
<proteinExistence type="inferred from homology"/>
<keyword evidence="8 9" id="KW-0472">Membrane</keyword>
<dbReference type="NCBIfam" id="TIGR00964">
    <property type="entry name" value="secE_bact"/>
    <property type="match status" value="1"/>
</dbReference>
<evidence type="ECO:0000313" key="11">
    <source>
        <dbReference type="EMBL" id="GIH12248.1"/>
    </source>
</evidence>
<dbReference type="InterPro" id="IPR038379">
    <property type="entry name" value="SecE_sf"/>
</dbReference>
<dbReference type="Pfam" id="PF00584">
    <property type="entry name" value="SecE"/>
    <property type="match status" value="1"/>
</dbReference>
<evidence type="ECO:0000256" key="4">
    <source>
        <dbReference type="ARBA" id="ARBA00022692"/>
    </source>
</evidence>
<dbReference type="GO" id="GO:0065002">
    <property type="term" value="P:intracellular protein transmembrane transport"/>
    <property type="evidence" value="ECO:0007669"/>
    <property type="project" value="UniProtKB-UniRule"/>
</dbReference>
<accession>A0A8J3QMJ2</accession>
<keyword evidence="2 9" id="KW-0813">Transport</keyword>
<evidence type="ECO:0000256" key="8">
    <source>
        <dbReference type="ARBA" id="ARBA00023136"/>
    </source>
</evidence>
<evidence type="ECO:0000256" key="7">
    <source>
        <dbReference type="ARBA" id="ARBA00023010"/>
    </source>
</evidence>
<dbReference type="PANTHER" id="PTHR33910:SF1">
    <property type="entry name" value="PROTEIN TRANSLOCASE SUBUNIT SECE"/>
    <property type="match status" value="1"/>
</dbReference>
<reference evidence="11" key="1">
    <citation type="submission" date="2021-01" db="EMBL/GenBank/DDBJ databases">
        <title>Whole genome shotgun sequence of Rugosimonospora africana NBRC 104875.</title>
        <authorList>
            <person name="Komaki H."/>
            <person name="Tamura T."/>
        </authorList>
    </citation>
    <scope>NUCLEOTIDE SEQUENCE</scope>
    <source>
        <strain evidence="11">NBRC 104875</strain>
    </source>
</reference>
<evidence type="ECO:0000256" key="6">
    <source>
        <dbReference type="ARBA" id="ARBA00022989"/>
    </source>
</evidence>
<sequence length="139" mass="15355">MEEGEVAESKRRDEDAVDEHLDEVLDDAVDDDSLDDEDASAAARKATAVRTKSKDDGDKTDKKTVKDASDDRPGIFGRIGRFIREIVAELRKVIWPTRKELLTYATVVVVFVAIMLTVVGLLDLGFAKAVLFVFGKGQK</sequence>
<comment type="similarity">
    <text evidence="9">Belongs to the SecE/SEC61-gamma family.</text>
</comment>
<dbReference type="GO" id="GO:0009306">
    <property type="term" value="P:protein secretion"/>
    <property type="evidence" value="ECO:0007669"/>
    <property type="project" value="UniProtKB-UniRule"/>
</dbReference>
<name>A0A8J3QMJ2_9ACTN</name>
<dbReference type="EMBL" id="BONZ01000006">
    <property type="protein sequence ID" value="GIH12248.1"/>
    <property type="molecule type" value="Genomic_DNA"/>
</dbReference>
<comment type="caution">
    <text evidence="11">The sequence shown here is derived from an EMBL/GenBank/DDBJ whole genome shotgun (WGS) entry which is preliminary data.</text>
</comment>
<dbReference type="GO" id="GO:0043952">
    <property type="term" value="P:protein transport by the Sec complex"/>
    <property type="evidence" value="ECO:0007669"/>
    <property type="project" value="UniProtKB-UniRule"/>
</dbReference>
<keyword evidence="3 9" id="KW-1003">Cell membrane</keyword>
<dbReference type="InterPro" id="IPR005807">
    <property type="entry name" value="SecE_bac"/>
</dbReference>
<dbReference type="PROSITE" id="PS01067">
    <property type="entry name" value="SECE_SEC61G"/>
    <property type="match status" value="1"/>
</dbReference>
<dbReference type="InterPro" id="IPR001901">
    <property type="entry name" value="Translocase_SecE/Sec61-g"/>
</dbReference>
<evidence type="ECO:0000256" key="5">
    <source>
        <dbReference type="ARBA" id="ARBA00022927"/>
    </source>
</evidence>